<protein>
    <submittedName>
        <fullName evidence="1">Uncharacterized protein</fullName>
    </submittedName>
</protein>
<comment type="caution">
    <text evidence="1">The sequence shown here is derived from an EMBL/GenBank/DDBJ whole genome shotgun (WGS) entry which is preliminary data.</text>
</comment>
<proteinExistence type="predicted"/>
<organism evidence="1 2">
    <name type="scientific">Ancylostoma ceylanicum</name>
    <dbReference type="NCBI Taxonomy" id="53326"/>
    <lineage>
        <taxon>Eukaryota</taxon>
        <taxon>Metazoa</taxon>
        <taxon>Ecdysozoa</taxon>
        <taxon>Nematoda</taxon>
        <taxon>Chromadorea</taxon>
        <taxon>Rhabditida</taxon>
        <taxon>Rhabditina</taxon>
        <taxon>Rhabditomorpha</taxon>
        <taxon>Strongyloidea</taxon>
        <taxon>Ancylostomatidae</taxon>
        <taxon>Ancylostomatinae</taxon>
        <taxon>Ancylostoma</taxon>
    </lineage>
</organism>
<reference evidence="2" key="1">
    <citation type="journal article" date="2015" name="Nat. Genet.">
        <title>The genome and transcriptome of the zoonotic hookworm Ancylostoma ceylanicum identify infection-specific gene families.</title>
        <authorList>
            <person name="Schwarz E.M."/>
            <person name="Hu Y."/>
            <person name="Antoshechkin I."/>
            <person name="Miller M.M."/>
            <person name="Sternberg P.W."/>
            <person name="Aroian R.V."/>
        </authorList>
    </citation>
    <scope>NUCLEOTIDE SEQUENCE</scope>
    <source>
        <strain evidence="2">HY135</strain>
    </source>
</reference>
<accession>A0A016T5W6</accession>
<evidence type="ECO:0000313" key="2">
    <source>
        <dbReference type="Proteomes" id="UP000024635"/>
    </source>
</evidence>
<dbReference type="AlphaFoldDB" id="A0A016T5W6"/>
<dbReference type="EMBL" id="JARK01001470">
    <property type="protein sequence ID" value="EYB98047.1"/>
    <property type="molecule type" value="Genomic_DNA"/>
</dbReference>
<dbReference type="OrthoDB" id="10253982at2759"/>
<dbReference type="Proteomes" id="UP000024635">
    <property type="component" value="Unassembled WGS sequence"/>
</dbReference>
<name>A0A016T5W6_9BILA</name>
<keyword evidence="2" id="KW-1185">Reference proteome</keyword>
<gene>
    <name evidence="1" type="primary">Acey_s0134.g1820</name>
    <name evidence="1" type="ORF">Y032_0134g1820</name>
</gene>
<evidence type="ECO:0000313" key="1">
    <source>
        <dbReference type="EMBL" id="EYB98047.1"/>
    </source>
</evidence>
<sequence length="137" mass="15775">MTYYWPLMSDIRCPVGSSVGGLMVILPLKAQSHLRIVFEISASYKSPVTADQNGSAISEDNFTHRKNFSSTSYRIETAFRVLLASEYMAPPLDSTQWLLQSRVSKLGVFDSFERNHLYHSDRQLLEIHLMRKSQKRF</sequence>